<comment type="caution">
    <text evidence="2">The sequence shown here is derived from an EMBL/GenBank/DDBJ whole genome shotgun (WGS) entry which is preliminary data.</text>
</comment>
<dbReference type="EMBL" id="PDWW01000009">
    <property type="protein sequence ID" value="KAF1725461.1"/>
    <property type="molecule type" value="Genomic_DNA"/>
</dbReference>
<dbReference type="InterPro" id="IPR029058">
    <property type="entry name" value="AB_hydrolase_fold"/>
</dbReference>
<dbReference type="RefSeq" id="WP_162337447.1">
    <property type="nucleotide sequence ID" value="NZ_JBHSRQ010000015.1"/>
</dbReference>
<dbReference type="PANTHER" id="PTHR43265:SF1">
    <property type="entry name" value="ESTERASE ESTD"/>
    <property type="match status" value="1"/>
</dbReference>
<evidence type="ECO:0000313" key="2">
    <source>
        <dbReference type="EMBL" id="KAF1725461.1"/>
    </source>
</evidence>
<accession>A0ABQ6ZHQ1</accession>
<evidence type="ECO:0000313" key="3">
    <source>
        <dbReference type="Proteomes" id="UP000781710"/>
    </source>
</evidence>
<gene>
    <name evidence="2" type="ORF">CSC78_08315</name>
</gene>
<feature type="domain" description="Peptidase S9 prolyl oligopeptidase catalytic" evidence="1">
    <location>
        <begin position="110"/>
        <end position="280"/>
    </location>
</feature>
<dbReference type="Gene3D" id="3.40.50.1820">
    <property type="entry name" value="alpha/beta hydrolase"/>
    <property type="match status" value="1"/>
</dbReference>
<dbReference type="Proteomes" id="UP000781710">
    <property type="component" value="Unassembled WGS sequence"/>
</dbReference>
<keyword evidence="3" id="KW-1185">Reference proteome</keyword>
<protein>
    <recommendedName>
        <fullName evidence="1">Peptidase S9 prolyl oligopeptidase catalytic domain-containing protein</fullName>
    </recommendedName>
</protein>
<reference evidence="2 3" key="1">
    <citation type="submission" date="2017-10" db="EMBL/GenBank/DDBJ databases">
        <title>Whole genome sequencing of members of genus Pseudoxanthomonas.</title>
        <authorList>
            <person name="Kumar S."/>
            <person name="Bansal K."/>
            <person name="Kaur A."/>
            <person name="Patil P."/>
            <person name="Sharma S."/>
            <person name="Patil P.B."/>
        </authorList>
    </citation>
    <scope>NUCLEOTIDE SEQUENCE [LARGE SCALE GENOMIC DNA]</scope>
    <source>
        <strain evidence="2 3">DSM 17109</strain>
    </source>
</reference>
<sequence length="303" mass="32487">MKTAWFLLAAIGLPVTGEAQSPPQEGTFHFVEGGEAGTREIFVGEKTAADTLVLTYGGSGCADLGKYWLPRLAEGMGIKARYLALNKRHVEKGAVGDGVGASCSTAFNARNTPRQWMADYMEFISRTLDEEPRRWKKVVLVGGSEGGALAVRVARSRSDITHLVIVGDGGWSMRENLSALLGTEAVDAAWKDIARYPDSTGKMWLGHPYRYWFDTFDHAPLGDYLALDIPVLIGIGERDRSVPAASAHEVLRAAQAAGKKNIGLVVYPGADHGLQADGHDHLQDFLQGAGQGIASGLVESSGH</sequence>
<dbReference type="InterPro" id="IPR053145">
    <property type="entry name" value="AB_hydrolase_Est10"/>
</dbReference>
<organism evidence="2 3">
    <name type="scientific">Pseudoxanthomonas japonensis</name>
    <dbReference type="NCBI Taxonomy" id="69284"/>
    <lineage>
        <taxon>Bacteria</taxon>
        <taxon>Pseudomonadati</taxon>
        <taxon>Pseudomonadota</taxon>
        <taxon>Gammaproteobacteria</taxon>
        <taxon>Lysobacterales</taxon>
        <taxon>Lysobacteraceae</taxon>
        <taxon>Pseudoxanthomonas</taxon>
    </lineage>
</organism>
<dbReference type="PANTHER" id="PTHR43265">
    <property type="entry name" value="ESTERASE ESTD"/>
    <property type="match status" value="1"/>
</dbReference>
<dbReference type="InterPro" id="IPR001375">
    <property type="entry name" value="Peptidase_S9_cat"/>
</dbReference>
<proteinExistence type="predicted"/>
<evidence type="ECO:0000259" key="1">
    <source>
        <dbReference type="Pfam" id="PF00326"/>
    </source>
</evidence>
<dbReference type="SUPFAM" id="SSF53474">
    <property type="entry name" value="alpha/beta-Hydrolases"/>
    <property type="match status" value="1"/>
</dbReference>
<name>A0ABQ6ZHQ1_9GAMM</name>
<dbReference type="Pfam" id="PF00326">
    <property type="entry name" value="Peptidase_S9"/>
    <property type="match status" value="1"/>
</dbReference>